<keyword evidence="9" id="KW-0175">Coiled coil</keyword>
<evidence type="ECO:0000256" key="3">
    <source>
        <dbReference type="ARBA" id="ARBA00022990"/>
    </source>
</evidence>
<evidence type="ECO:0000259" key="11">
    <source>
        <dbReference type="PROSITE" id="PS50157"/>
    </source>
</evidence>
<comment type="subcellular location">
    <subcellularLocation>
        <location evidence="1">Nucleus</location>
    </subcellularLocation>
</comment>
<dbReference type="InterPro" id="IPR051066">
    <property type="entry name" value="Trans_reg/Corepressor"/>
</dbReference>
<feature type="domain" description="SANT" evidence="13">
    <location>
        <begin position="777"/>
        <end position="828"/>
    </location>
</feature>
<dbReference type="GO" id="GO:0003677">
    <property type="term" value="F:DNA binding"/>
    <property type="evidence" value="ECO:0007669"/>
    <property type="project" value="UniProtKB-KW"/>
</dbReference>
<feature type="compositionally biased region" description="Low complexity" evidence="10">
    <location>
        <begin position="376"/>
        <end position="388"/>
    </location>
</feature>
<dbReference type="InterPro" id="IPR013087">
    <property type="entry name" value="Znf_C2H2_type"/>
</dbReference>
<dbReference type="SMART" id="SM00717">
    <property type="entry name" value="SANT"/>
    <property type="match status" value="1"/>
</dbReference>
<dbReference type="GO" id="GO:0008270">
    <property type="term" value="F:zinc ion binding"/>
    <property type="evidence" value="ECO:0007669"/>
    <property type="project" value="UniProtKB-KW"/>
</dbReference>
<evidence type="ECO:0000256" key="7">
    <source>
        <dbReference type="ARBA" id="ARBA00023242"/>
    </source>
</evidence>
<evidence type="ECO:0000256" key="1">
    <source>
        <dbReference type="ARBA" id="ARBA00004123"/>
    </source>
</evidence>
<feature type="coiled-coil region" evidence="9">
    <location>
        <begin position="988"/>
        <end position="1015"/>
    </location>
</feature>
<evidence type="ECO:0000256" key="6">
    <source>
        <dbReference type="ARBA" id="ARBA00023163"/>
    </source>
</evidence>
<dbReference type="Pfam" id="PF00249">
    <property type="entry name" value="Myb_DNA-binding"/>
    <property type="match status" value="1"/>
</dbReference>
<evidence type="ECO:0000259" key="12">
    <source>
        <dbReference type="PROSITE" id="PS51156"/>
    </source>
</evidence>
<dbReference type="InterPro" id="IPR001005">
    <property type="entry name" value="SANT/Myb"/>
</dbReference>
<dbReference type="SUPFAM" id="SSF57667">
    <property type="entry name" value="beta-beta-alpha zinc fingers"/>
    <property type="match status" value="2"/>
</dbReference>
<dbReference type="PROSITE" id="PS50157">
    <property type="entry name" value="ZINC_FINGER_C2H2_2"/>
    <property type="match status" value="3"/>
</dbReference>
<feature type="compositionally biased region" description="Polar residues" evidence="10">
    <location>
        <begin position="419"/>
        <end position="453"/>
    </location>
</feature>
<dbReference type="PROSITE" id="PS51293">
    <property type="entry name" value="SANT"/>
    <property type="match status" value="1"/>
</dbReference>
<organism evidence="14 15">
    <name type="scientific">Laticauda laticaudata</name>
    <name type="common">Blue-ringed sea krait</name>
    <name type="synonym">Blue-lipped sea krait</name>
    <dbReference type="NCBI Taxonomy" id="8630"/>
    <lineage>
        <taxon>Eukaryota</taxon>
        <taxon>Metazoa</taxon>
        <taxon>Chordata</taxon>
        <taxon>Craniata</taxon>
        <taxon>Vertebrata</taxon>
        <taxon>Euteleostomi</taxon>
        <taxon>Lepidosauria</taxon>
        <taxon>Squamata</taxon>
        <taxon>Bifurcata</taxon>
        <taxon>Unidentata</taxon>
        <taxon>Episquamata</taxon>
        <taxon>Toxicofera</taxon>
        <taxon>Serpentes</taxon>
        <taxon>Colubroidea</taxon>
        <taxon>Elapidae</taxon>
        <taxon>Laticaudinae</taxon>
        <taxon>Laticauda</taxon>
    </lineage>
</organism>
<keyword evidence="6" id="KW-0804">Transcription</keyword>
<gene>
    <name evidence="14" type="primary">TRERF1</name>
</gene>
<feature type="region of interest" description="Disordered" evidence="10">
    <location>
        <begin position="834"/>
        <end position="888"/>
    </location>
</feature>
<evidence type="ECO:0000256" key="9">
    <source>
        <dbReference type="SAM" id="Coils"/>
    </source>
</evidence>
<dbReference type="Pfam" id="PF13912">
    <property type="entry name" value="zf-C2H2_6"/>
    <property type="match status" value="3"/>
</dbReference>
<evidence type="ECO:0000313" key="14">
    <source>
        <dbReference type="Ensembl" id="ENSLLTP00000013410.1"/>
    </source>
</evidence>
<feature type="domain" description="ELM2" evidence="12">
    <location>
        <begin position="671"/>
        <end position="762"/>
    </location>
</feature>
<dbReference type="PROSITE" id="PS00028">
    <property type="entry name" value="ZINC_FINGER_C2H2_1"/>
    <property type="match status" value="3"/>
</dbReference>
<evidence type="ECO:0000256" key="4">
    <source>
        <dbReference type="ARBA" id="ARBA00023015"/>
    </source>
</evidence>
<dbReference type="InterPro" id="IPR009057">
    <property type="entry name" value="Homeodomain-like_sf"/>
</dbReference>
<keyword evidence="8" id="KW-0862">Zinc</keyword>
<keyword evidence="4" id="KW-0805">Transcription regulation</keyword>
<dbReference type="InterPro" id="IPR000949">
    <property type="entry name" value="ELM2_dom"/>
</dbReference>
<dbReference type="SMART" id="SM01189">
    <property type="entry name" value="ELM2"/>
    <property type="match status" value="1"/>
</dbReference>
<dbReference type="Gene3D" id="1.10.10.60">
    <property type="entry name" value="Homeodomain-like"/>
    <property type="match status" value="1"/>
</dbReference>
<feature type="compositionally biased region" description="Acidic residues" evidence="10">
    <location>
        <begin position="848"/>
        <end position="860"/>
    </location>
</feature>
<dbReference type="GO" id="GO:0003714">
    <property type="term" value="F:transcription corepressor activity"/>
    <property type="evidence" value="ECO:0007669"/>
    <property type="project" value="TreeGrafter"/>
</dbReference>
<evidence type="ECO:0000256" key="5">
    <source>
        <dbReference type="ARBA" id="ARBA00023125"/>
    </source>
</evidence>
<accession>A0A8C5S5K2</accession>
<dbReference type="InterPro" id="IPR017884">
    <property type="entry name" value="SANT_dom"/>
</dbReference>
<dbReference type="GeneTree" id="ENSGT00940000160303"/>
<name>A0A8C5S5K2_LATLA</name>
<feature type="region of interest" description="Disordered" evidence="10">
    <location>
        <begin position="407"/>
        <end position="453"/>
    </location>
</feature>
<dbReference type="AlphaFoldDB" id="A0A8C5S5K2"/>
<feature type="region of interest" description="Disordered" evidence="10">
    <location>
        <begin position="935"/>
        <end position="968"/>
    </location>
</feature>
<keyword evidence="3" id="KW-0007">Acetylation</keyword>
<dbReference type="GO" id="GO:0006357">
    <property type="term" value="P:regulation of transcription by RNA polymerase II"/>
    <property type="evidence" value="ECO:0007669"/>
    <property type="project" value="TreeGrafter"/>
</dbReference>
<feature type="region of interest" description="Disordered" evidence="10">
    <location>
        <begin position="31"/>
        <end position="52"/>
    </location>
</feature>
<evidence type="ECO:0000259" key="13">
    <source>
        <dbReference type="PROSITE" id="PS51293"/>
    </source>
</evidence>
<feature type="compositionally biased region" description="Polar residues" evidence="10">
    <location>
        <begin position="31"/>
        <end position="50"/>
    </location>
</feature>
<feature type="region of interest" description="Disordered" evidence="10">
    <location>
        <begin position="374"/>
        <end position="393"/>
    </location>
</feature>
<dbReference type="InterPro" id="IPR036236">
    <property type="entry name" value="Znf_C2H2_sf"/>
</dbReference>
<dbReference type="Pfam" id="PF01448">
    <property type="entry name" value="ELM2"/>
    <property type="match status" value="1"/>
</dbReference>
<feature type="domain" description="C2H2-type" evidence="11">
    <location>
        <begin position="972"/>
        <end position="999"/>
    </location>
</feature>
<reference evidence="14" key="2">
    <citation type="submission" date="2025-09" db="UniProtKB">
        <authorList>
            <consortium name="Ensembl"/>
        </authorList>
    </citation>
    <scope>IDENTIFICATION</scope>
</reference>
<dbReference type="GO" id="GO:0000118">
    <property type="term" value="C:histone deacetylase complex"/>
    <property type="evidence" value="ECO:0007669"/>
    <property type="project" value="TreeGrafter"/>
</dbReference>
<proteinExistence type="predicted"/>
<keyword evidence="8" id="KW-0863">Zinc-finger</keyword>
<dbReference type="PANTHER" id="PTHR16089">
    <property type="entry name" value="REST COREPRESSOR COREST PROTEIN-RELATED"/>
    <property type="match status" value="1"/>
</dbReference>
<keyword evidence="2" id="KW-0597">Phosphoprotein</keyword>
<protein>
    <submittedName>
        <fullName evidence="14">Transcriptional regulating factor 1</fullName>
    </submittedName>
</protein>
<dbReference type="Ensembl" id="ENSLLTT00000013927.1">
    <property type="protein sequence ID" value="ENSLLTP00000013410.1"/>
    <property type="gene ID" value="ENSLLTG00000010221.1"/>
</dbReference>
<keyword evidence="15" id="KW-1185">Reference proteome</keyword>
<dbReference type="SUPFAM" id="SSF46689">
    <property type="entry name" value="Homeodomain-like"/>
    <property type="match status" value="1"/>
</dbReference>
<dbReference type="Proteomes" id="UP000694406">
    <property type="component" value="Unplaced"/>
</dbReference>
<dbReference type="Gene3D" id="3.30.160.60">
    <property type="entry name" value="Classic Zinc Finger"/>
    <property type="match status" value="1"/>
</dbReference>
<keyword evidence="7" id="KW-0539">Nucleus</keyword>
<reference evidence="14" key="1">
    <citation type="submission" date="2025-08" db="UniProtKB">
        <authorList>
            <consortium name="Ensembl"/>
        </authorList>
    </citation>
    <scope>IDENTIFICATION</scope>
</reference>
<evidence type="ECO:0000256" key="10">
    <source>
        <dbReference type="SAM" id="MobiDB-lite"/>
    </source>
</evidence>
<sequence length="1085" mass="121949">MGDQQTYKTNHIVNNSENIYYQQQHLSPLASANHNYGSSAMHTSPESPLSPSFPHDARENISLNVGPKGLGLMDSPRQADWAHLASGNHLPVRNSQHVMWNPMAQSEPVDGFDHLCSQSNDLRSQKITSGVLHKLDSFAQVFASQNLRIQVNNVSQHIQAQPPVMENAGDSALRQLLSQKPVEQQLVPRYQQMPQQVHPGFGSAQQKQQMQLMQHQSSLYYDNQQHVAHIPMHSAMHQGQAHLQQMHSQHLLPPQLQQDQYYLQQQQSHQGQHRVLVHEMQPQQQQQRQCPMQTAQYYPIQPMMQQLQQQQQQQQIQTQLPPYHRDTNQKSLHEPQQYSQDRGNSMQLIQLGAVPPYFYQDQQQSFKHLYPQSVLQQQQPSADASQPDHYQSDDNTQALMDEHLGLPMAEGTEDPAPQGLNSVDSTISQQSLRPSTSVQMSNKRPQQLSPSAVWPQQIQLLDGRLPSVSPEQSNVCDKETYIERSESKSKLMTCSVCFKEFKSLPALNGHMRSHGGIRASPIFRQDPNRKHHQSITNSEENIKYFQDKKKYRHRPEPLFIPPPSFNLSASHSGATLYQSQLRSPRVLGDHLIDRTHNPPPYTPPPMLSPIRQGSGLFSSVIISSHGTSHPQLPLTPLTPTPRILLCQSNSIDGNSVSVTPRPGEQTIHIEPCINIGSRFQADIPELKDIALVEKESHKATLVWKPWPELEDKTFEQRVTNLLNMCCSSILTGGGTNIEYGLHSLFEAKGNIMAALEMLLLLKPKRAKSHPLANYHYAGSDQWTPFERKLFSKALATYGKDFIFVQKMVKSKTVAQCVEYYYTWKKIMHLGRRHRTRQAEVKTECPTSGEDEEMEGEEQTEEEKASVKEEDTEILNSPDPPSIAVASPINSPSLQNLGLPATSFICEMPDCGAVFTSRQALNGHARIHGGTNPVVKSRCGTKQKSNSQNDYCSVKSSPAHSTTSGETDPPTIFPCKECGKIFFKIKSRNAHMKTHRQQEEQQRQKAQKAAVAAEMAATIARTTGSPGHSLIPLDNLDLIKQVEQGDDLGSDVVQELGEVIDSAEVINPSLLLDEEESELLQDDVEL</sequence>
<dbReference type="FunFam" id="1.10.10.60:FF:000086">
    <property type="entry name" value="transcriptional-regulating factor 1 isoform X1"/>
    <property type="match status" value="1"/>
</dbReference>
<feature type="compositionally biased region" description="Polar residues" evidence="10">
    <location>
        <begin position="939"/>
        <end position="965"/>
    </location>
</feature>
<keyword evidence="8" id="KW-0479">Metal-binding</keyword>
<evidence type="ECO:0000313" key="15">
    <source>
        <dbReference type="Proteomes" id="UP000694406"/>
    </source>
</evidence>
<dbReference type="PROSITE" id="PS51156">
    <property type="entry name" value="ELM2"/>
    <property type="match status" value="1"/>
</dbReference>
<keyword evidence="5" id="KW-0238">DNA-binding</keyword>
<feature type="domain" description="C2H2-type" evidence="11">
    <location>
        <begin position="492"/>
        <end position="519"/>
    </location>
</feature>
<feature type="domain" description="C2H2-type" evidence="11">
    <location>
        <begin position="903"/>
        <end position="932"/>
    </location>
</feature>
<dbReference type="PANTHER" id="PTHR16089:SF19">
    <property type="entry name" value="TRANSCRIPTIONAL-REGULATING FACTOR 1"/>
    <property type="match status" value="1"/>
</dbReference>
<evidence type="ECO:0000256" key="8">
    <source>
        <dbReference type="PROSITE-ProRule" id="PRU00042"/>
    </source>
</evidence>
<dbReference type="SMART" id="SM00355">
    <property type="entry name" value="ZnF_C2H2"/>
    <property type="match status" value="3"/>
</dbReference>
<evidence type="ECO:0000256" key="2">
    <source>
        <dbReference type="ARBA" id="ARBA00022553"/>
    </source>
</evidence>
<dbReference type="GO" id="GO:0005667">
    <property type="term" value="C:transcription regulator complex"/>
    <property type="evidence" value="ECO:0007669"/>
    <property type="project" value="TreeGrafter"/>
</dbReference>